<dbReference type="Gene3D" id="3.30.70.260">
    <property type="match status" value="1"/>
</dbReference>
<comment type="caution">
    <text evidence="15">The sequence shown here is derived from an EMBL/GenBank/DDBJ whole genome shotgun (WGS) entry which is preliminary data.</text>
</comment>
<accession>A0ABQ7N4Z2</accession>
<dbReference type="Proteomes" id="UP000823674">
    <property type="component" value="Chromosome A03"/>
</dbReference>
<dbReference type="SMART" id="SM00997">
    <property type="entry name" value="AdoHcyase_NAD"/>
    <property type="match status" value="1"/>
</dbReference>
<dbReference type="SUPFAM" id="SSF51735">
    <property type="entry name" value="NAD(P)-binding Rossmann-fold domains"/>
    <property type="match status" value="1"/>
</dbReference>
<evidence type="ECO:0000256" key="8">
    <source>
        <dbReference type="ARBA" id="ARBA00023027"/>
    </source>
</evidence>
<dbReference type="InterPro" id="IPR036291">
    <property type="entry name" value="NAD(P)-bd_dom_sf"/>
</dbReference>
<proteinExistence type="inferred from homology"/>
<dbReference type="InterPro" id="IPR029752">
    <property type="entry name" value="D-isomer_DH_CS1"/>
</dbReference>
<keyword evidence="5 12" id="KW-0256">Endoplasmic reticulum</keyword>
<evidence type="ECO:0000256" key="10">
    <source>
        <dbReference type="ARBA" id="ARBA00048731"/>
    </source>
</evidence>
<organism evidence="15 16">
    <name type="scientific">Brassica rapa subsp. trilocularis</name>
    <dbReference type="NCBI Taxonomy" id="1813537"/>
    <lineage>
        <taxon>Eukaryota</taxon>
        <taxon>Viridiplantae</taxon>
        <taxon>Streptophyta</taxon>
        <taxon>Embryophyta</taxon>
        <taxon>Tracheophyta</taxon>
        <taxon>Spermatophyta</taxon>
        <taxon>Magnoliopsida</taxon>
        <taxon>eudicotyledons</taxon>
        <taxon>Gunneridae</taxon>
        <taxon>Pentapetalae</taxon>
        <taxon>rosids</taxon>
        <taxon>malvids</taxon>
        <taxon>Brassicales</taxon>
        <taxon>Brassicaceae</taxon>
        <taxon>Brassiceae</taxon>
        <taxon>Brassica</taxon>
    </lineage>
</organism>
<dbReference type="EMBL" id="JADBGQ010000003">
    <property type="protein sequence ID" value="KAG5405960.1"/>
    <property type="molecule type" value="Genomic_DNA"/>
</dbReference>
<comment type="catalytic activity">
    <reaction evidence="10 11">
        <text>(2R)-3-phosphoglycerate + NAD(+) = 3-phosphooxypyruvate + NADH + H(+)</text>
        <dbReference type="Rhea" id="RHEA:12641"/>
        <dbReference type="ChEBI" id="CHEBI:15378"/>
        <dbReference type="ChEBI" id="CHEBI:18110"/>
        <dbReference type="ChEBI" id="CHEBI:57540"/>
        <dbReference type="ChEBI" id="CHEBI:57945"/>
        <dbReference type="ChEBI" id="CHEBI:58272"/>
        <dbReference type="EC" id="1.1.1.95"/>
    </reaction>
</comment>
<dbReference type="Pfam" id="PF19304">
    <property type="entry name" value="PGDH_inter"/>
    <property type="match status" value="1"/>
</dbReference>
<dbReference type="InterPro" id="IPR029753">
    <property type="entry name" value="D-isomer_DH_CS"/>
</dbReference>
<dbReference type="PANTHER" id="PTHR42938:SF5">
    <property type="entry name" value="D-3-PHOSPHOGLYCERATE DEHYDROGENASE 3, CHLOROPLASTIC"/>
    <property type="match status" value="1"/>
</dbReference>
<dbReference type="Gene3D" id="3.40.50.720">
    <property type="entry name" value="NAD(P)-binding Rossmann-like Domain"/>
    <property type="match status" value="2"/>
</dbReference>
<comment type="pathway">
    <text evidence="2 11">Amino-acid biosynthesis; L-serine biosynthesis; L-serine from 3-phospho-D-glycerate: step 1/3.</text>
</comment>
<dbReference type="InterPro" id="IPR006139">
    <property type="entry name" value="D-isomer_2_OHA_DH_cat_dom"/>
</dbReference>
<dbReference type="PROSITE" id="PS00670">
    <property type="entry name" value="D_2_HYDROXYACID_DH_2"/>
    <property type="match status" value="1"/>
</dbReference>
<sequence length="1044" mass="113509">MHASGISTWAKSFKLSQPFSDVNDTEKSAFAKFTSGLGIRLCSHQPDEDTEGTSSQPGFIGTITKDNIIAMGFPAGLGFSLQRKSILGPRIYRLETFGSVPCAPKKGVMVFALPGEPGLTELAGDFQIQNPNRAQMSPLVWLVVPPRKCLFLETRDHHSRCKERLATLKRQRTLLGLGSTRQAQRVVSSRSWRLMHLHLSIPFGWFRFGSWLENKRKEQLILLKSKAPIGVFADLLLWRNRTGAVILLVSSTGFWFLFERAGYNLLSFVSNVLLLLVAILFLWAKSASLLNRPLPPVPNMEIPREFAIKAADEIRVLINHVLSIASDITIARNPIRLLQVSFVLWAISYVGTLINSLTLVYIVVLLSLSVPVVYENYQEHIDDRLSSTSEVIRNISRKIPMPCFKINHAVRIWEKNLAQSNHNILKPHKTQKSISYSVADDTYTSPYTLPRFPPPFMSTPLGLSSLFSSRTYTTTTPSVFPIHRKEFNRRRIILVTAGGGGKPTILVAEKLGQAGIDLLKKHANVDCSYDLSAEELCTKISLCDALIVRSGTKVGRDVFESSRGRLKVVGRAGVGIDNVDLAAATEYGCLVVNAPTANTVAAAEHGIALLTAMARNVAQADASIKAGKWMRSKYVGVSLVGKTLAVLGFGKVGSEVARRARGLGMHVITHDPYAPADRARAIGVELVSFEVAISTADFISLHLPLTAATSKMLNDETFARMKRGVRIVNVGRGGVIDEDALLRALDSGIVAQAALDVFTVEPPVKDNKLVLHESVTATPHLGASTMEAQEGVAVEIAEAVVGALRGELAATAVNAPMVPPEVLRELKPYVVLAEKLGRLAVQLVTGGSGVDAVKVTYASSRSPDDLDTRLLRAMVIKGLIEPISSVFINLVNSDYVAKQRGVKISEERMVLDGSPEDPIEYITVRIANVESRFASALSESGEIKVEGRVKQGVPSLTKVGLFGVDVSLEGSVILCRQVDQPGMIGKVGSILGDENVNVSFMSVGRIAPGKQAVMAIGVDEQPSKETLKKIGDISAIEEFVFLKL</sequence>
<dbReference type="InterPro" id="IPR045626">
    <property type="entry name" value="PGDH_ASB_dom"/>
</dbReference>
<feature type="domain" description="Reticulon" evidence="13">
    <location>
        <begin position="232"/>
        <end position="399"/>
    </location>
</feature>
<evidence type="ECO:0000256" key="11">
    <source>
        <dbReference type="RuleBase" id="RU363003"/>
    </source>
</evidence>
<dbReference type="PROSITE" id="PS00671">
    <property type="entry name" value="D_2_HYDROXYACID_DH_3"/>
    <property type="match status" value="1"/>
</dbReference>
<evidence type="ECO:0000256" key="9">
    <source>
        <dbReference type="ARBA" id="ARBA00023136"/>
    </source>
</evidence>
<dbReference type="PROSITE" id="PS50845">
    <property type="entry name" value="RETICULON"/>
    <property type="match status" value="1"/>
</dbReference>
<dbReference type="InterPro" id="IPR015878">
    <property type="entry name" value="Ado_hCys_hydrolase_NAD-bd"/>
</dbReference>
<feature type="transmembrane region" description="Helical" evidence="12">
    <location>
        <begin position="264"/>
        <end position="284"/>
    </location>
</feature>
<gene>
    <name evidence="15" type="primary">A03p043850.1_BraROA</name>
    <name evidence="15" type="ORF">IGI04_012079</name>
</gene>
<dbReference type="CDD" id="cd04902">
    <property type="entry name" value="ACT_3PGDH-xct"/>
    <property type="match status" value="1"/>
</dbReference>
<dbReference type="InterPro" id="IPR045865">
    <property type="entry name" value="ACT-like_dom_sf"/>
</dbReference>
<keyword evidence="6 12" id="KW-1133">Transmembrane helix</keyword>
<keyword evidence="11" id="KW-0028">Amino-acid biosynthesis</keyword>
<dbReference type="Pfam" id="PF02453">
    <property type="entry name" value="Reticulon"/>
    <property type="match status" value="1"/>
</dbReference>
<dbReference type="InterPro" id="IPR003388">
    <property type="entry name" value="Reticulon"/>
</dbReference>
<evidence type="ECO:0000313" key="16">
    <source>
        <dbReference type="Proteomes" id="UP000823674"/>
    </source>
</evidence>
<keyword evidence="8 11" id="KW-0520">NAD</keyword>
<dbReference type="PROSITE" id="PS00065">
    <property type="entry name" value="D_2_HYDROXYACID_DH_1"/>
    <property type="match status" value="1"/>
</dbReference>
<keyword evidence="9 12" id="KW-0472">Membrane</keyword>
<dbReference type="InterPro" id="IPR006140">
    <property type="entry name" value="D-isomer_DH_NAD-bd"/>
</dbReference>
<name>A0ABQ7N4Z2_BRACM</name>
<evidence type="ECO:0000313" key="15">
    <source>
        <dbReference type="EMBL" id="KAG5405960.1"/>
    </source>
</evidence>
<keyword evidence="7 11" id="KW-0560">Oxidoreductase</keyword>
<dbReference type="InterPro" id="IPR006236">
    <property type="entry name" value="PGDH"/>
</dbReference>
<dbReference type="InterPro" id="IPR055183">
    <property type="entry name" value="PTEN2A/B_C2"/>
</dbReference>
<evidence type="ECO:0000256" key="12">
    <source>
        <dbReference type="RuleBase" id="RU363132"/>
    </source>
</evidence>
<evidence type="ECO:0000259" key="14">
    <source>
        <dbReference type="PROSITE" id="PS51671"/>
    </source>
</evidence>
<dbReference type="CDD" id="cd12173">
    <property type="entry name" value="PGDH_4"/>
    <property type="match status" value="1"/>
</dbReference>
<dbReference type="Pfam" id="PF02826">
    <property type="entry name" value="2-Hacid_dh_C"/>
    <property type="match status" value="1"/>
</dbReference>
<dbReference type="EC" id="1.1.1.95" evidence="11"/>
<dbReference type="SUPFAM" id="SSF143548">
    <property type="entry name" value="Serine metabolism enzymes domain"/>
    <property type="match status" value="1"/>
</dbReference>
<evidence type="ECO:0000259" key="13">
    <source>
        <dbReference type="PROSITE" id="PS50845"/>
    </source>
</evidence>
<keyword evidence="11" id="KW-0718">Serine biosynthesis</keyword>
<protein>
    <recommendedName>
        <fullName evidence="11 12">Multifunctional fusion protein</fullName>
    </recommendedName>
    <domain>
        <recommendedName>
            <fullName evidence="11">D-3-phosphoglycerate dehydrogenase</fullName>
            <ecNumber evidence="11">1.1.1.95</ecNumber>
        </recommendedName>
    </domain>
    <domain>
        <recommendedName>
            <fullName evidence="12">Reticulon-like protein</fullName>
        </recommendedName>
    </domain>
</protein>
<keyword evidence="16" id="KW-1185">Reference proteome</keyword>
<dbReference type="NCBIfam" id="TIGR01327">
    <property type="entry name" value="PGDH"/>
    <property type="match status" value="1"/>
</dbReference>
<dbReference type="InterPro" id="IPR002912">
    <property type="entry name" value="ACT_dom"/>
</dbReference>
<dbReference type="Pfam" id="PF22918">
    <property type="entry name" value="PTEN2_C2"/>
    <property type="match status" value="1"/>
</dbReference>
<keyword evidence="4 12" id="KW-0812">Transmembrane</keyword>
<evidence type="ECO:0000256" key="7">
    <source>
        <dbReference type="ARBA" id="ARBA00023002"/>
    </source>
</evidence>
<dbReference type="PANTHER" id="PTHR42938">
    <property type="entry name" value="FORMATE DEHYDROGENASE 1"/>
    <property type="match status" value="1"/>
</dbReference>
<feature type="domain" description="ACT" evidence="14">
    <location>
        <begin position="972"/>
        <end position="1044"/>
    </location>
</feature>
<feature type="transmembrane region" description="Helical" evidence="12">
    <location>
        <begin position="342"/>
        <end position="368"/>
    </location>
</feature>
<evidence type="ECO:0000256" key="6">
    <source>
        <dbReference type="ARBA" id="ARBA00022989"/>
    </source>
</evidence>
<dbReference type="InterPro" id="IPR029009">
    <property type="entry name" value="ASB_dom_sf"/>
</dbReference>
<dbReference type="PROSITE" id="PS51671">
    <property type="entry name" value="ACT"/>
    <property type="match status" value="1"/>
</dbReference>
<comment type="subcellular location">
    <subcellularLocation>
        <location evidence="1 12">Endoplasmic reticulum membrane</location>
        <topology evidence="1 12">Multi-pass membrane protein</topology>
    </subcellularLocation>
</comment>
<evidence type="ECO:0000256" key="1">
    <source>
        <dbReference type="ARBA" id="ARBA00004477"/>
    </source>
</evidence>
<dbReference type="SUPFAM" id="SSF52283">
    <property type="entry name" value="Formate/glycerate dehydrogenase catalytic domain-like"/>
    <property type="match status" value="1"/>
</dbReference>
<evidence type="ECO:0000256" key="4">
    <source>
        <dbReference type="ARBA" id="ARBA00022692"/>
    </source>
</evidence>
<dbReference type="Pfam" id="PF00389">
    <property type="entry name" value="2-Hacid_dh"/>
    <property type="match status" value="1"/>
</dbReference>
<evidence type="ECO:0000256" key="3">
    <source>
        <dbReference type="ARBA" id="ARBA00005854"/>
    </source>
</evidence>
<evidence type="ECO:0000256" key="2">
    <source>
        <dbReference type="ARBA" id="ARBA00005216"/>
    </source>
</evidence>
<evidence type="ECO:0000256" key="5">
    <source>
        <dbReference type="ARBA" id="ARBA00022824"/>
    </source>
</evidence>
<reference evidence="15 16" key="1">
    <citation type="submission" date="2021-03" db="EMBL/GenBank/DDBJ databases">
        <authorList>
            <person name="King G.J."/>
            <person name="Bancroft I."/>
            <person name="Baten A."/>
            <person name="Bloomfield J."/>
            <person name="Borpatragohain P."/>
            <person name="He Z."/>
            <person name="Irish N."/>
            <person name="Irwin J."/>
            <person name="Liu K."/>
            <person name="Mauleon R.P."/>
            <person name="Moore J."/>
            <person name="Morris R."/>
            <person name="Ostergaard L."/>
            <person name="Wang B."/>
            <person name="Wells R."/>
        </authorList>
    </citation>
    <scope>NUCLEOTIDE SEQUENCE [LARGE SCALE GENOMIC DNA]</scope>
    <source>
        <strain evidence="15">R-o-18</strain>
        <tissue evidence="15">Leaf</tissue>
    </source>
</reference>
<dbReference type="SUPFAM" id="SSF55021">
    <property type="entry name" value="ACT-like"/>
    <property type="match status" value="1"/>
</dbReference>
<dbReference type="Pfam" id="PF01842">
    <property type="entry name" value="ACT"/>
    <property type="match status" value="1"/>
</dbReference>
<dbReference type="Gene3D" id="3.30.1330.90">
    <property type="entry name" value="D-3-phosphoglycerate dehydrogenase, domain 3"/>
    <property type="match status" value="1"/>
</dbReference>
<comment type="similarity">
    <text evidence="3 11">Belongs to the D-isomer specific 2-hydroxyacid dehydrogenase family.</text>
</comment>